<keyword evidence="2" id="KW-1133">Transmembrane helix</keyword>
<evidence type="ECO:0000313" key="4">
    <source>
        <dbReference type="Proteomes" id="UP001454036"/>
    </source>
</evidence>
<name>A0AAV3P519_LITER</name>
<evidence type="ECO:0000256" key="1">
    <source>
        <dbReference type="SAM" id="MobiDB-lite"/>
    </source>
</evidence>
<dbReference type="EMBL" id="BAABME010000968">
    <property type="protein sequence ID" value="GAA0146680.1"/>
    <property type="molecule type" value="Genomic_DNA"/>
</dbReference>
<evidence type="ECO:0000313" key="3">
    <source>
        <dbReference type="EMBL" id="GAA0146680.1"/>
    </source>
</evidence>
<organism evidence="3 4">
    <name type="scientific">Lithospermum erythrorhizon</name>
    <name type="common">Purple gromwell</name>
    <name type="synonym">Lithospermum officinale var. erythrorhizon</name>
    <dbReference type="NCBI Taxonomy" id="34254"/>
    <lineage>
        <taxon>Eukaryota</taxon>
        <taxon>Viridiplantae</taxon>
        <taxon>Streptophyta</taxon>
        <taxon>Embryophyta</taxon>
        <taxon>Tracheophyta</taxon>
        <taxon>Spermatophyta</taxon>
        <taxon>Magnoliopsida</taxon>
        <taxon>eudicotyledons</taxon>
        <taxon>Gunneridae</taxon>
        <taxon>Pentapetalae</taxon>
        <taxon>asterids</taxon>
        <taxon>lamiids</taxon>
        <taxon>Boraginales</taxon>
        <taxon>Boraginaceae</taxon>
        <taxon>Boraginoideae</taxon>
        <taxon>Lithospermeae</taxon>
        <taxon>Lithospermum</taxon>
    </lineage>
</organism>
<keyword evidence="2" id="KW-0472">Membrane</keyword>
<feature type="transmembrane region" description="Helical" evidence="2">
    <location>
        <begin position="12"/>
        <end position="34"/>
    </location>
</feature>
<comment type="caution">
    <text evidence="3">The sequence shown here is derived from an EMBL/GenBank/DDBJ whole genome shotgun (WGS) entry which is preliminary data.</text>
</comment>
<dbReference type="AlphaFoldDB" id="A0AAV3P519"/>
<dbReference type="PROSITE" id="PS51257">
    <property type="entry name" value="PROKAR_LIPOPROTEIN"/>
    <property type="match status" value="1"/>
</dbReference>
<feature type="transmembrane region" description="Helical" evidence="2">
    <location>
        <begin position="40"/>
        <end position="63"/>
    </location>
</feature>
<reference evidence="3 4" key="1">
    <citation type="submission" date="2024-01" db="EMBL/GenBank/DDBJ databases">
        <title>The complete chloroplast genome sequence of Lithospermum erythrorhizon: insights into the phylogenetic relationship among Boraginaceae species and the maternal lineages of purple gromwells.</title>
        <authorList>
            <person name="Okada T."/>
            <person name="Watanabe K."/>
        </authorList>
    </citation>
    <scope>NUCLEOTIDE SEQUENCE [LARGE SCALE GENOMIC DNA]</scope>
</reference>
<protein>
    <recommendedName>
        <fullName evidence="5">ATP synthase protein MI25</fullName>
    </recommendedName>
</protein>
<feature type="compositionally biased region" description="Polar residues" evidence="1">
    <location>
        <begin position="166"/>
        <end position="177"/>
    </location>
</feature>
<keyword evidence="2" id="KW-0812">Transmembrane</keyword>
<sequence length="188" mass="21649">MEYKTKEYQLQAVCFAAAIGVVLACLEGTIVKSFMEQLRVWMFLALNLLLLAILFTSTNPTLLSAKMVQKQNNASEERLKIAEECIEDEKNQENFKKQEVVESELMGFVENAEKVIECDLKFQESCEAEMKEEEFQLSKEELNEKVEAFIAMFKQHLRSDAKGRSCRQSHTSLSKNSGRLHAMPKHFR</sequence>
<accession>A0AAV3P519</accession>
<keyword evidence="4" id="KW-1185">Reference proteome</keyword>
<dbReference type="PANTHER" id="PTHR35997">
    <property type="entry name" value="COTTON FIBER PROTEIN-RELATED"/>
    <property type="match status" value="1"/>
</dbReference>
<evidence type="ECO:0008006" key="5">
    <source>
        <dbReference type="Google" id="ProtNLM"/>
    </source>
</evidence>
<gene>
    <name evidence="3" type="ORF">LIER_06577</name>
</gene>
<evidence type="ECO:0000256" key="2">
    <source>
        <dbReference type="SAM" id="Phobius"/>
    </source>
</evidence>
<dbReference type="Proteomes" id="UP001454036">
    <property type="component" value="Unassembled WGS sequence"/>
</dbReference>
<proteinExistence type="predicted"/>
<dbReference type="PANTHER" id="PTHR35997:SF5">
    <property type="entry name" value="OS09G0539700 PROTEIN"/>
    <property type="match status" value="1"/>
</dbReference>
<feature type="region of interest" description="Disordered" evidence="1">
    <location>
        <begin position="161"/>
        <end position="188"/>
    </location>
</feature>